<sequence>MIKLGLKSRSRRVVQDTSVAVEKSKLCMGKHSRDVDEDSGYCCWDSLPSELLREVLLKVEESESKWPARKHVVACAGVCKSWREVMKEVVKTPEVSGKITFPISVKQVWSSNVFVRGIVFLLLEVASVVGLSFGALADDGKFLLAARKCRRTTCTDYIISLHGDDMSKGSDTYIGKLRSNFLGTKFIVYDALPPQSGAKMEKSRSTCVVGSKQISPKVPAGNYPVAHISYELNVLGARGPRRMHCVMDAISASAIKPGGVAPTQTYFPITSVDSSPSLPFFRTKSNYLDKSFSGPLCNQGGSSLVLRNKSPRWHEQLQCWCLNFHGRVTVASVKNFQLVASPENGVAGPEHDKVILQFGKVGKDVFTMDYRVSSFEMPKPTLWGRTVKRGSAHKNVETPSPSCFLFLELLFELQLLNPTINNMDILHSVKSWHFRYPFE</sequence>
<dbReference type="Gene3D" id="3.20.90.10">
    <property type="entry name" value="Tubby Protein, Chain A"/>
    <property type="match status" value="1"/>
</dbReference>
<dbReference type="InterPro" id="IPR036047">
    <property type="entry name" value="F-box-like_dom_sf"/>
</dbReference>
<feature type="domain" description="F-box" evidence="3">
    <location>
        <begin position="44"/>
        <end position="87"/>
    </location>
</feature>
<name>A0AAW2R8Y4_9LAMI</name>
<gene>
    <name evidence="5" type="ORF">Scaly_0769700</name>
</gene>
<evidence type="ECO:0000259" key="3">
    <source>
        <dbReference type="Pfam" id="PF00646"/>
    </source>
</evidence>
<dbReference type="InterPro" id="IPR000007">
    <property type="entry name" value="Tubby_C"/>
</dbReference>
<dbReference type="CDD" id="cd22153">
    <property type="entry name" value="F-box_AtTLP-like"/>
    <property type="match status" value="1"/>
</dbReference>
<organism evidence="5">
    <name type="scientific">Sesamum calycinum</name>
    <dbReference type="NCBI Taxonomy" id="2727403"/>
    <lineage>
        <taxon>Eukaryota</taxon>
        <taxon>Viridiplantae</taxon>
        <taxon>Streptophyta</taxon>
        <taxon>Embryophyta</taxon>
        <taxon>Tracheophyta</taxon>
        <taxon>Spermatophyta</taxon>
        <taxon>Magnoliopsida</taxon>
        <taxon>eudicotyledons</taxon>
        <taxon>Gunneridae</taxon>
        <taxon>Pentapetalae</taxon>
        <taxon>asterids</taxon>
        <taxon>lamiids</taxon>
        <taxon>Lamiales</taxon>
        <taxon>Pedaliaceae</taxon>
        <taxon>Sesamum</taxon>
    </lineage>
</organism>
<evidence type="ECO:0000259" key="4">
    <source>
        <dbReference type="Pfam" id="PF01167"/>
    </source>
</evidence>
<reference evidence="5" key="1">
    <citation type="submission" date="2020-06" db="EMBL/GenBank/DDBJ databases">
        <authorList>
            <person name="Li T."/>
            <person name="Hu X."/>
            <person name="Zhang T."/>
            <person name="Song X."/>
            <person name="Zhang H."/>
            <person name="Dai N."/>
            <person name="Sheng W."/>
            <person name="Hou X."/>
            <person name="Wei L."/>
        </authorList>
    </citation>
    <scope>NUCLEOTIDE SEQUENCE</scope>
    <source>
        <strain evidence="5">KEN8</strain>
        <tissue evidence="5">Leaf</tissue>
    </source>
</reference>
<dbReference type="InterPro" id="IPR025659">
    <property type="entry name" value="Tubby-like_C"/>
</dbReference>
<dbReference type="SUPFAM" id="SSF81383">
    <property type="entry name" value="F-box domain"/>
    <property type="match status" value="1"/>
</dbReference>
<proteinExistence type="inferred from homology"/>
<dbReference type="InterPro" id="IPR001810">
    <property type="entry name" value="F-box_dom"/>
</dbReference>
<dbReference type="Pfam" id="PF00646">
    <property type="entry name" value="F-box"/>
    <property type="match status" value="1"/>
</dbReference>
<keyword evidence="2" id="KW-0472">Membrane</keyword>
<evidence type="ECO:0000256" key="1">
    <source>
        <dbReference type="ARBA" id="ARBA00007129"/>
    </source>
</evidence>
<keyword evidence="2" id="KW-0812">Transmembrane</keyword>
<dbReference type="Pfam" id="PF01167">
    <property type="entry name" value="Tub"/>
    <property type="match status" value="1"/>
</dbReference>
<evidence type="ECO:0000313" key="5">
    <source>
        <dbReference type="EMBL" id="KAL0376521.1"/>
    </source>
</evidence>
<comment type="caution">
    <text evidence="5">The sequence shown here is derived from an EMBL/GenBank/DDBJ whole genome shotgun (WGS) entry which is preliminary data.</text>
</comment>
<dbReference type="PANTHER" id="PTHR16517:SF158">
    <property type="entry name" value="TUBBY-LIKE F-BOX PROTEIN 9"/>
    <property type="match status" value="1"/>
</dbReference>
<keyword evidence="2" id="KW-1133">Transmembrane helix</keyword>
<comment type="similarity">
    <text evidence="1">Belongs to the TUB family.</text>
</comment>
<dbReference type="EMBL" id="JACGWM010000004">
    <property type="protein sequence ID" value="KAL0376521.1"/>
    <property type="molecule type" value="Genomic_DNA"/>
</dbReference>
<evidence type="ECO:0000256" key="2">
    <source>
        <dbReference type="SAM" id="Phobius"/>
    </source>
</evidence>
<dbReference type="SUPFAM" id="SSF54518">
    <property type="entry name" value="Tubby C-terminal domain-like"/>
    <property type="match status" value="1"/>
</dbReference>
<accession>A0AAW2R8Y4</accession>
<dbReference type="InterPro" id="IPR018066">
    <property type="entry name" value="Tubby_C_CS"/>
</dbReference>
<dbReference type="PANTHER" id="PTHR16517">
    <property type="entry name" value="TUBBY-RELATED"/>
    <property type="match status" value="1"/>
</dbReference>
<dbReference type="PROSITE" id="PS01200">
    <property type="entry name" value="TUB_1"/>
    <property type="match status" value="1"/>
</dbReference>
<feature type="domain" description="Tubby C-terminal" evidence="4">
    <location>
        <begin position="137"/>
        <end position="371"/>
    </location>
</feature>
<dbReference type="PRINTS" id="PR01573">
    <property type="entry name" value="SUPERTUBBY"/>
</dbReference>
<feature type="transmembrane region" description="Helical" evidence="2">
    <location>
        <begin position="113"/>
        <end position="137"/>
    </location>
</feature>
<protein>
    <submittedName>
        <fullName evidence="5">Tubby-like F-box protein 3</fullName>
    </submittedName>
</protein>
<reference evidence="5" key="2">
    <citation type="journal article" date="2024" name="Plant">
        <title>Genomic evolution and insights into agronomic trait innovations of Sesamum species.</title>
        <authorList>
            <person name="Miao H."/>
            <person name="Wang L."/>
            <person name="Qu L."/>
            <person name="Liu H."/>
            <person name="Sun Y."/>
            <person name="Le M."/>
            <person name="Wang Q."/>
            <person name="Wei S."/>
            <person name="Zheng Y."/>
            <person name="Lin W."/>
            <person name="Duan Y."/>
            <person name="Cao H."/>
            <person name="Xiong S."/>
            <person name="Wang X."/>
            <person name="Wei L."/>
            <person name="Li C."/>
            <person name="Ma Q."/>
            <person name="Ju M."/>
            <person name="Zhao R."/>
            <person name="Li G."/>
            <person name="Mu C."/>
            <person name="Tian Q."/>
            <person name="Mei H."/>
            <person name="Zhang T."/>
            <person name="Gao T."/>
            <person name="Zhang H."/>
        </authorList>
    </citation>
    <scope>NUCLEOTIDE SEQUENCE</scope>
    <source>
        <strain evidence="5">KEN8</strain>
    </source>
</reference>
<dbReference type="Gene3D" id="1.20.1280.50">
    <property type="match status" value="1"/>
</dbReference>
<dbReference type="AlphaFoldDB" id="A0AAW2R8Y4"/>